<feature type="domain" description="Rhodopsin" evidence="8">
    <location>
        <begin position="19"/>
        <end position="254"/>
    </location>
</feature>
<dbReference type="PANTHER" id="PTHR33048">
    <property type="entry name" value="PTH11-LIKE INTEGRAL MEMBRANE PROTEIN (AFU_ORTHOLOGUE AFUA_5G11245)"/>
    <property type="match status" value="1"/>
</dbReference>
<feature type="transmembrane region" description="Helical" evidence="7">
    <location>
        <begin position="6"/>
        <end position="22"/>
    </location>
</feature>
<feature type="transmembrane region" description="Helical" evidence="7">
    <location>
        <begin position="109"/>
        <end position="132"/>
    </location>
</feature>
<proteinExistence type="inferred from homology"/>
<keyword evidence="4 7" id="KW-0472">Membrane</keyword>
<dbReference type="GeneID" id="96081983"/>
<feature type="region of interest" description="Disordered" evidence="6">
    <location>
        <begin position="269"/>
        <end position="331"/>
    </location>
</feature>
<feature type="transmembrane region" description="Helical" evidence="7">
    <location>
        <begin position="34"/>
        <end position="53"/>
    </location>
</feature>
<evidence type="ECO:0000256" key="3">
    <source>
        <dbReference type="ARBA" id="ARBA00022989"/>
    </source>
</evidence>
<accession>A0ABR3V003</accession>
<feature type="transmembrane region" description="Helical" evidence="7">
    <location>
        <begin position="193"/>
        <end position="211"/>
    </location>
</feature>
<dbReference type="InterPro" id="IPR049326">
    <property type="entry name" value="Rhodopsin_dom_fungi"/>
</dbReference>
<dbReference type="Pfam" id="PF20684">
    <property type="entry name" value="Fung_rhodopsin"/>
    <property type="match status" value="1"/>
</dbReference>
<evidence type="ECO:0000313" key="10">
    <source>
        <dbReference type="Proteomes" id="UP001578633"/>
    </source>
</evidence>
<evidence type="ECO:0000256" key="1">
    <source>
        <dbReference type="ARBA" id="ARBA00004141"/>
    </source>
</evidence>
<feature type="compositionally biased region" description="Polar residues" evidence="6">
    <location>
        <begin position="306"/>
        <end position="315"/>
    </location>
</feature>
<feature type="transmembrane region" description="Helical" evidence="7">
    <location>
        <begin position="162"/>
        <end position="181"/>
    </location>
</feature>
<comment type="caution">
    <text evidence="9">The sequence shown here is derived from an EMBL/GenBank/DDBJ whole genome shotgun (WGS) entry which is preliminary data.</text>
</comment>
<comment type="similarity">
    <text evidence="5">Belongs to the SAT4 family.</text>
</comment>
<evidence type="ECO:0000256" key="5">
    <source>
        <dbReference type="ARBA" id="ARBA00038359"/>
    </source>
</evidence>
<comment type="subcellular location">
    <subcellularLocation>
        <location evidence="1">Membrane</location>
        <topology evidence="1">Multi-pass membrane protein</topology>
    </subcellularLocation>
</comment>
<feature type="transmembrane region" description="Helical" evidence="7">
    <location>
        <begin position="231"/>
        <end position="253"/>
    </location>
</feature>
<feature type="transmembrane region" description="Helical" evidence="7">
    <location>
        <begin position="73"/>
        <end position="97"/>
    </location>
</feature>
<gene>
    <name evidence="9" type="ORF">ACET3X_001661</name>
</gene>
<keyword evidence="3 7" id="KW-1133">Transmembrane helix</keyword>
<sequence length="385" mass="42328">MSVTCWSLGGVSFLFIALRCGIRQNQKKFWCDDGVLAVSWFLLLIQLILNQLSINLGFGKHALDIDFSHLDRITYYGASALTASITAIILSKISFGITLLRLTEGWLRAYVWFAIITLFVFAVPVAVLPWVLCKPLTKTFVDILPGTCIDKHPSVQYARFQAAWAAIMDISLALLPWKILWSLKMRMAEKIGVGVAMSLGLLAGATAIVRARYVELLQTQDLSYEAYNSVIWSTAESAMTIVATSIPILRVFFKQAVNEAMSNYHNSWSRSRSKSHASGSTPSNPSNNASSLARDNIRRLSKKTSRITGNTSTDSLFRDDDTVKPGPKEGSIELNDLVVDEKTGRVTASTPESLPDSITCAHMHAVDWPLKNYPVSQTAADGSSG</sequence>
<evidence type="ECO:0000256" key="7">
    <source>
        <dbReference type="SAM" id="Phobius"/>
    </source>
</evidence>
<name>A0ABR3V003_9PLEO</name>
<dbReference type="EMBL" id="JBHGVX010000001">
    <property type="protein sequence ID" value="KAL1801319.1"/>
    <property type="molecule type" value="Genomic_DNA"/>
</dbReference>
<organism evidence="9 10">
    <name type="scientific">Alternaria dauci</name>
    <dbReference type="NCBI Taxonomy" id="48095"/>
    <lineage>
        <taxon>Eukaryota</taxon>
        <taxon>Fungi</taxon>
        <taxon>Dikarya</taxon>
        <taxon>Ascomycota</taxon>
        <taxon>Pezizomycotina</taxon>
        <taxon>Dothideomycetes</taxon>
        <taxon>Pleosporomycetidae</taxon>
        <taxon>Pleosporales</taxon>
        <taxon>Pleosporineae</taxon>
        <taxon>Pleosporaceae</taxon>
        <taxon>Alternaria</taxon>
        <taxon>Alternaria sect. Porri</taxon>
    </lineage>
</organism>
<evidence type="ECO:0000256" key="6">
    <source>
        <dbReference type="SAM" id="MobiDB-lite"/>
    </source>
</evidence>
<keyword evidence="2 7" id="KW-0812">Transmembrane</keyword>
<evidence type="ECO:0000256" key="2">
    <source>
        <dbReference type="ARBA" id="ARBA00022692"/>
    </source>
</evidence>
<reference evidence="9 10" key="1">
    <citation type="submission" date="2024-09" db="EMBL/GenBank/DDBJ databases">
        <title>T2T genomes of carrot and Alternaria dauci and their utility for understanding host-pathogen interaction during carrot leaf blight disease.</title>
        <authorList>
            <person name="Liu W."/>
            <person name="Xu S."/>
            <person name="Ou C."/>
            <person name="Liu X."/>
            <person name="Zhuang F."/>
            <person name="Deng X.W."/>
        </authorList>
    </citation>
    <scope>NUCLEOTIDE SEQUENCE [LARGE SCALE GENOMIC DNA]</scope>
    <source>
        <strain evidence="9 10">A2016</strain>
    </source>
</reference>
<dbReference type="InterPro" id="IPR052337">
    <property type="entry name" value="SAT4-like"/>
</dbReference>
<dbReference type="RefSeq" id="XP_069311903.1">
    <property type="nucleotide sequence ID" value="XM_069446977.1"/>
</dbReference>
<feature type="compositionally biased region" description="Low complexity" evidence="6">
    <location>
        <begin position="276"/>
        <end position="291"/>
    </location>
</feature>
<dbReference type="Proteomes" id="UP001578633">
    <property type="component" value="Chromosome 1"/>
</dbReference>
<evidence type="ECO:0000313" key="9">
    <source>
        <dbReference type="EMBL" id="KAL1801319.1"/>
    </source>
</evidence>
<evidence type="ECO:0000259" key="8">
    <source>
        <dbReference type="Pfam" id="PF20684"/>
    </source>
</evidence>
<dbReference type="PANTHER" id="PTHR33048:SF42">
    <property type="entry name" value="INTEGRAL MEMBRANE PROTEIN"/>
    <property type="match status" value="1"/>
</dbReference>
<protein>
    <recommendedName>
        <fullName evidence="8">Rhodopsin domain-containing protein</fullName>
    </recommendedName>
</protein>
<evidence type="ECO:0000256" key="4">
    <source>
        <dbReference type="ARBA" id="ARBA00023136"/>
    </source>
</evidence>
<feature type="compositionally biased region" description="Basic and acidic residues" evidence="6">
    <location>
        <begin position="316"/>
        <end position="331"/>
    </location>
</feature>
<keyword evidence="10" id="KW-1185">Reference proteome</keyword>